<gene>
    <name evidence="2" type="ORF">BD821_10596</name>
</gene>
<feature type="domain" description="Phosphatidylglycerol lysyltransferase C-terminal" evidence="1">
    <location>
        <begin position="25"/>
        <end position="296"/>
    </location>
</feature>
<evidence type="ECO:0000259" key="1">
    <source>
        <dbReference type="Pfam" id="PF09924"/>
    </source>
</evidence>
<sequence>MNFKKLTLEDKELFEKYIYPYKFLSCEYSFTTLYIWREGCDVQYGIYKDALIIKKKDFNGDYHFMQPLGYKEEDLKDILKYLASCKKENNIKYIFKDLEEDFAYKIKCICKENEDIAIIEDIDNFDYLYESEKLINLSGKKLHGKKNHYNSFVKGYDYKVKDISGEEVIEGVINATKKWYLENNNEDKMLYYETESIKDIVRNIEFLNLKGMAVYVDDEVVGFTLGEKLNEKLAVIHVEKGDVNYKGIYSFINRTFIDKYFNDVEIINREQDLGIEGLRKAKLSYSPLKLEKKFIINCQKG</sequence>
<accession>A0A2S6FYM1</accession>
<reference evidence="2 3" key="1">
    <citation type="submission" date="2018-02" db="EMBL/GenBank/DDBJ databases">
        <title>Genomic Encyclopedia of Archaeal and Bacterial Type Strains, Phase II (KMG-II): from individual species to whole genera.</title>
        <authorList>
            <person name="Goeker M."/>
        </authorList>
    </citation>
    <scope>NUCLEOTIDE SEQUENCE [LARGE SCALE GENOMIC DNA]</scope>
    <source>
        <strain evidence="2 3">DSM 15099</strain>
    </source>
</reference>
<proteinExistence type="predicted"/>
<dbReference type="InterPro" id="IPR016732">
    <property type="entry name" value="UCP018688"/>
</dbReference>
<dbReference type="OrthoDB" id="9765580at2"/>
<dbReference type="EMBL" id="PTIS01000005">
    <property type="protein sequence ID" value="PPK48716.1"/>
    <property type="molecule type" value="Genomic_DNA"/>
</dbReference>
<comment type="caution">
    <text evidence="2">The sequence shown here is derived from an EMBL/GenBank/DDBJ whole genome shotgun (WGS) entry which is preliminary data.</text>
</comment>
<dbReference type="AlphaFoldDB" id="A0A2S6FYM1"/>
<protein>
    <recommendedName>
        <fullName evidence="1">Phosphatidylglycerol lysyltransferase C-terminal domain-containing protein</fullName>
    </recommendedName>
</protein>
<dbReference type="PANTHER" id="PTHR41373">
    <property type="entry name" value="DUF2156 DOMAIN-CONTAINING PROTEIN"/>
    <property type="match status" value="1"/>
</dbReference>
<name>A0A2S6FYM1_9CLOT</name>
<dbReference type="Pfam" id="PF09924">
    <property type="entry name" value="LPG_synthase_C"/>
    <property type="match status" value="1"/>
</dbReference>
<dbReference type="InterPro" id="IPR024320">
    <property type="entry name" value="LPG_synthase_C"/>
</dbReference>
<evidence type="ECO:0000313" key="2">
    <source>
        <dbReference type="EMBL" id="PPK48716.1"/>
    </source>
</evidence>
<organism evidence="2 3">
    <name type="scientific">Clostridium algidicarnis DSM 15099</name>
    <dbReference type="NCBI Taxonomy" id="1121295"/>
    <lineage>
        <taxon>Bacteria</taxon>
        <taxon>Bacillati</taxon>
        <taxon>Bacillota</taxon>
        <taxon>Clostridia</taxon>
        <taxon>Eubacteriales</taxon>
        <taxon>Clostridiaceae</taxon>
        <taxon>Clostridium</taxon>
    </lineage>
</organism>
<dbReference type="RefSeq" id="WP_104409658.1">
    <property type="nucleotide sequence ID" value="NZ_PTIS01000005.1"/>
</dbReference>
<dbReference type="InterPro" id="IPR016181">
    <property type="entry name" value="Acyl_CoA_acyltransferase"/>
</dbReference>
<evidence type="ECO:0000313" key="3">
    <source>
        <dbReference type="Proteomes" id="UP000239863"/>
    </source>
</evidence>
<dbReference type="Proteomes" id="UP000239863">
    <property type="component" value="Unassembled WGS sequence"/>
</dbReference>
<dbReference type="SUPFAM" id="SSF55729">
    <property type="entry name" value="Acyl-CoA N-acyltransferases (Nat)"/>
    <property type="match status" value="2"/>
</dbReference>
<dbReference type="PIRSF" id="PIRSF018688">
    <property type="entry name" value="UCP018688"/>
    <property type="match status" value="1"/>
</dbReference>
<dbReference type="STRING" id="37659.GCA_000703125_01587"/>
<dbReference type="PANTHER" id="PTHR41373:SF1">
    <property type="entry name" value="PHOSPHATIDYLGLYCEROL LYSYLTRANSFERASE C-TERMINAL DOMAIN-CONTAINING PROTEIN"/>
    <property type="match status" value="1"/>
</dbReference>
<dbReference type="Gene3D" id="3.40.630.30">
    <property type="match status" value="1"/>
</dbReference>